<comment type="caution">
    <text evidence="1">The sequence shown here is derived from an EMBL/GenBank/DDBJ whole genome shotgun (WGS) entry which is preliminary data.</text>
</comment>
<evidence type="ECO:0000313" key="1">
    <source>
        <dbReference type="EMBL" id="KSA02210.1"/>
    </source>
</evidence>
<reference evidence="1 2" key="1">
    <citation type="submission" date="2015-11" db="EMBL/GenBank/DDBJ databases">
        <title>The genome of Debaryomyces fabryi.</title>
        <authorList>
            <person name="Tafer H."/>
            <person name="Lopandic K."/>
        </authorList>
    </citation>
    <scope>NUCLEOTIDE SEQUENCE [LARGE SCALE GENOMIC DNA]</scope>
    <source>
        <strain evidence="1 2">CBS 789</strain>
    </source>
</reference>
<gene>
    <name evidence="1" type="ORF">AC631_02028</name>
</gene>
<protein>
    <recommendedName>
        <fullName evidence="3">PCI domain-containing protein</fullName>
    </recommendedName>
</protein>
<dbReference type="RefSeq" id="XP_015468312.1">
    <property type="nucleotide sequence ID" value="XM_015610858.1"/>
</dbReference>
<dbReference type="EMBL" id="LMYN01000032">
    <property type="protein sequence ID" value="KSA02210.1"/>
    <property type="molecule type" value="Genomic_DNA"/>
</dbReference>
<organism evidence="1 2">
    <name type="scientific">Debaryomyces fabryi</name>
    <dbReference type="NCBI Taxonomy" id="58627"/>
    <lineage>
        <taxon>Eukaryota</taxon>
        <taxon>Fungi</taxon>
        <taxon>Dikarya</taxon>
        <taxon>Ascomycota</taxon>
        <taxon>Saccharomycotina</taxon>
        <taxon>Pichiomycetes</taxon>
        <taxon>Debaryomycetaceae</taxon>
        <taxon>Debaryomyces</taxon>
    </lineage>
</organism>
<dbReference type="AlphaFoldDB" id="A0A0V1Q177"/>
<proteinExistence type="predicted"/>
<keyword evidence="2" id="KW-1185">Reference proteome</keyword>
<dbReference type="Proteomes" id="UP000054251">
    <property type="component" value="Unassembled WGS sequence"/>
</dbReference>
<dbReference type="GeneID" id="26839037"/>
<evidence type="ECO:0000313" key="2">
    <source>
        <dbReference type="Proteomes" id="UP000054251"/>
    </source>
</evidence>
<name>A0A0V1Q177_9ASCO</name>
<dbReference type="OrthoDB" id="10265275at2759"/>
<evidence type="ECO:0008006" key="3">
    <source>
        <dbReference type="Google" id="ProtNLM"/>
    </source>
</evidence>
<accession>A0A0V1Q177</accession>
<sequence length="228" mass="26305">MSSTENIQFINHILRDKEIYNYVIHLKRVNIRDGDDEAIKLLNTLELFAFGDYLNFLCYHNHYITLDYLLLIKLIRLTILSAATQEGLTIKIDRLLAGYKLGAAIEHYIEITGDNVSKELMLEKICIDMVDDSIIEIKFDDVEKTILIGKTNTIRDCFDANTTVLRVLKEQDISGKNLSNALKSLQGWYEENLDPTKKDLDTQIDNMNKMQSKDINLRKRKPSDNCSI</sequence>